<gene>
    <name evidence="9" type="ORF">SHALO_2486</name>
</gene>
<feature type="transmembrane region" description="Helical" evidence="7">
    <location>
        <begin position="97"/>
        <end position="117"/>
    </location>
</feature>
<dbReference type="InterPro" id="IPR051790">
    <property type="entry name" value="Cytochrome_c-biogenesis_DsbD"/>
</dbReference>
<evidence type="ECO:0000256" key="2">
    <source>
        <dbReference type="ARBA" id="ARBA00006143"/>
    </source>
</evidence>
<comment type="subcellular location">
    <subcellularLocation>
        <location evidence="1">Membrane</location>
        <topology evidence="1">Multi-pass membrane protein</topology>
    </subcellularLocation>
</comment>
<organism evidence="9 10">
    <name type="scientific">Sulfurospirillum halorespirans DSM 13726</name>
    <dbReference type="NCBI Taxonomy" id="1193502"/>
    <lineage>
        <taxon>Bacteria</taxon>
        <taxon>Pseudomonadati</taxon>
        <taxon>Campylobacterota</taxon>
        <taxon>Epsilonproteobacteria</taxon>
        <taxon>Campylobacterales</taxon>
        <taxon>Sulfurospirillaceae</taxon>
        <taxon>Sulfurospirillum</taxon>
    </lineage>
</organism>
<dbReference type="PANTHER" id="PTHR31272">
    <property type="entry name" value="CYTOCHROME C-TYPE BIOGENESIS PROTEIN HI_1454-RELATED"/>
    <property type="match status" value="1"/>
</dbReference>
<dbReference type="KEGG" id="shal:SHALO_2486"/>
<dbReference type="STRING" id="1193502.SHALO_2486"/>
<dbReference type="AlphaFoldDB" id="A0A1D7TMN6"/>
<keyword evidence="4" id="KW-0201">Cytochrome c-type biogenesis</keyword>
<comment type="similarity">
    <text evidence="2">Belongs to the DsbD family.</text>
</comment>
<evidence type="ECO:0000313" key="9">
    <source>
        <dbReference type="EMBL" id="AOO66245.1"/>
    </source>
</evidence>
<feature type="transmembrane region" description="Helical" evidence="7">
    <location>
        <begin position="226"/>
        <end position="247"/>
    </location>
</feature>
<feature type="domain" description="Cytochrome C biogenesis protein transmembrane" evidence="8">
    <location>
        <begin position="16"/>
        <end position="227"/>
    </location>
</feature>
<feature type="transmembrane region" description="Helical" evidence="7">
    <location>
        <begin position="143"/>
        <end position="162"/>
    </location>
</feature>
<keyword evidence="6 7" id="KW-0472">Membrane</keyword>
<evidence type="ECO:0000256" key="5">
    <source>
        <dbReference type="ARBA" id="ARBA00022989"/>
    </source>
</evidence>
<evidence type="ECO:0000313" key="10">
    <source>
        <dbReference type="Proteomes" id="UP000094609"/>
    </source>
</evidence>
<dbReference type="Pfam" id="PF02683">
    <property type="entry name" value="DsbD_TM"/>
    <property type="match status" value="1"/>
</dbReference>
<dbReference type="PATRIC" id="fig|1193502.14.peg.2519"/>
<dbReference type="PANTHER" id="PTHR31272:SF4">
    <property type="entry name" value="CYTOCHROME C-TYPE BIOGENESIS PROTEIN HI_1454-RELATED"/>
    <property type="match status" value="1"/>
</dbReference>
<proteinExistence type="inferred from homology"/>
<evidence type="ECO:0000256" key="1">
    <source>
        <dbReference type="ARBA" id="ARBA00004141"/>
    </source>
</evidence>
<evidence type="ECO:0000256" key="6">
    <source>
        <dbReference type="ARBA" id="ARBA00023136"/>
    </source>
</evidence>
<dbReference type="InterPro" id="IPR003834">
    <property type="entry name" value="Cyt_c_assmbl_TM_dom"/>
</dbReference>
<dbReference type="Proteomes" id="UP000094609">
    <property type="component" value="Chromosome"/>
</dbReference>
<keyword evidence="10" id="KW-1185">Reference proteome</keyword>
<protein>
    <submittedName>
        <fullName evidence="9">Cytochrome C biogenesis protein CcdA</fullName>
    </submittedName>
</protein>
<dbReference type="PRINTS" id="PR01077">
    <property type="entry name" value="CLAUDIN"/>
</dbReference>
<accession>A0A1D7TMN6</accession>
<evidence type="ECO:0000256" key="3">
    <source>
        <dbReference type="ARBA" id="ARBA00022692"/>
    </source>
</evidence>
<sequence>MSDALLAAFTSAPYLVSFLAGIITFLSPCVLPLIPAYLSYISGLSLAELKDDEKMSSSTKTKVLTASLLFIAGFSLIFILLGAAASTFIGEWMRNQYVAVVAGVIIIIFGLHVMHAIDIKFLNYEQRADFGGMKKSESGMFRYVLNFFAPFLLGMSFALGWTPCVGPLLGGILGMASFGDDTMQGTILMTLYAAGLGVPFFLSALLTSRAIGVMNRMKQHFKLIEIVAGSLLVLIGVAIATGGISLLTEFFLNLGFKGV</sequence>
<name>A0A1D7TMN6_9BACT</name>
<feature type="transmembrane region" description="Helical" evidence="7">
    <location>
        <begin position="182"/>
        <end position="206"/>
    </location>
</feature>
<evidence type="ECO:0000256" key="4">
    <source>
        <dbReference type="ARBA" id="ARBA00022748"/>
    </source>
</evidence>
<feature type="transmembrane region" description="Helical" evidence="7">
    <location>
        <begin position="12"/>
        <end position="42"/>
    </location>
</feature>
<keyword evidence="5 7" id="KW-1133">Transmembrane helix</keyword>
<dbReference type="EMBL" id="CP017111">
    <property type="protein sequence ID" value="AOO66245.1"/>
    <property type="molecule type" value="Genomic_DNA"/>
</dbReference>
<feature type="transmembrane region" description="Helical" evidence="7">
    <location>
        <begin position="63"/>
        <end position="85"/>
    </location>
</feature>
<dbReference type="GO" id="GO:0016020">
    <property type="term" value="C:membrane"/>
    <property type="evidence" value="ECO:0007669"/>
    <property type="project" value="UniProtKB-SubCell"/>
</dbReference>
<dbReference type="RefSeq" id="WP_069478801.1">
    <property type="nucleotide sequence ID" value="NZ_CP017111.1"/>
</dbReference>
<reference evidence="10" key="1">
    <citation type="submission" date="2016-08" db="EMBL/GenBank/DDBJ databases">
        <title>Complete genome sequence of the organohalide-respiring Epsilonproteobacterium Sulfurospirillum halorespirans.</title>
        <authorList>
            <person name="Goris T."/>
            <person name="Zimmermann J."/>
            <person name="Schenz B."/>
            <person name="Lemos M."/>
            <person name="Hackermueller J."/>
            <person name="Diekert G."/>
        </authorList>
    </citation>
    <scope>NUCLEOTIDE SEQUENCE [LARGE SCALE GENOMIC DNA]</scope>
    <source>
        <strain>DSM 13726</strain>
        <strain evidence="10">PCE-M2</strain>
    </source>
</reference>
<dbReference type="GO" id="GO:0017004">
    <property type="term" value="P:cytochrome complex assembly"/>
    <property type="evidence" value="ECO:0007669"/>
    <property type="project" value="UniProtKB-KW"/>
</dbReference>
<keyword evidence="3 7" id="KW-0812">Transmembrane</keyword>
<evidence type="ECO:0000259" key="8">
    <source>
        <dbReference type="Pfam" id="PF02683"/>
    </source>
</evidence>
<evidence type="ECO:0000256" key="7">
    <source>
        <dbReference type="SAM" id="Phobius"/>
    </source>
</evidence>